<reference evidence="1" key="1">
    <citation type="submission" date="2024-05" db="EMBL/GenBank/DDBJ databases">
        <authorList>
            <person name="Kim S."/>
            <person name="Heo J."/>
            <person name="Choi H."/>
            <person name="Choi Y."/>
            <person name="Kwon S.-W."/>
            <person name="Kim Y."/>
        </authorList>
    </citation>
    <scope>NUCLEOTIDE SEQUENCE</scope>
    <source>
        <strain evidence="1">KACC 23698</strain>
    </source>
</reference>
<gene>
    <name evidence="1" type="ORF">ABEG18_15795</name>
</gene>
<dbReference type="InterPro" id="IPR011195">
    <property type="entry name" value="UCP010256"/>
</dbReference>
<dbReference type="InterPro" id="IPR036465">
    <property type="entry name" value="vWFA_dom_sf"/>
</dbReference>
<dbReference type="EMBL" id="CP157484">
    <property type="protein sequence ID" value="XBO37191.1"/>
    <property type="molecule type" value="Genomic_DNA"/>
</dbReference>
<dbReference type="AlphaFoldDB" id="A0AAU7JAI1"/>
<protein>
    <submittedName>
        <fullName evidence="1">VWA domain-containing protein</fullName>
    </submittedName>
</protein>
<name>A0AAU7JAI1_9HYPH</name>
<dbReference type="InterPro" id="IPR008912">
    <property type="entry name" value="Uncharacterised_CoxE"/>
</dbReference>
<dbReference type="CDD" id="cd00198">
    <property type="entry name" value="vWFA"/>
    <property type="match status" value="1"/>
</dbReference>
<dbReference type="Gene3D" id="3.40.50.410">
    <property type="entry name" value="von Willebrand factor, type A domain"/>
    <property type="match status" value="1"/>
</dbReference>
<accession>A0AAU7JAI1</accession>
<dbReference type="SUPFAM" id="SSF53300">
    <property type="entry name" value="vWA-like"/>
    <property type="match status" value="1"/>
</dbReference>
<dbReference type="PIRSF" id="PIRSF010256">
    <property type="entry name" value="CoxE_vWa"/>
    <property type="match status" value="1"/>
</dbReference>
<sequence>MTMHEPTPAPDETGRLAENIAYFARALREAGLPVGPGSVLDAIAAVEAARVGTREDFYWTLHAVFVKKHEHSDVFEQAFRIFWRRRALIEKIIASMSPATPPSRDEKTKKPDAGALRAAQALLKQDKPLEPQEEQKEEFSARLTVSEREILQAKDFAQMSAEEIARAQRAIARLRLPDDEVLTRRMTASSRGSRIDLRRSLRQSLRAGGAVIELARREQAVRHPPLVALCDISGSMADYTRLFLHFLHTLTDARRRVHTFLFGTRLTNVTRALKSRDPDEALALCSAQVQDWSGGTRIATCLHDFNRQWSRRVLGQGAVVLLFTDGLERDGSADLKAEMDRLHRSCRRLVWLNPLLRFGGFEAKAQGIRAMLPHVDEFRPIHNLQSMETLAQALSSSGTGDADPRRWLSKVA</sequence>
<dbReference type="PANTHER" id="PTHR39338">
    <property type="entry name" value="BLL5662 PROTEIN-RELATED"/>
    <property type="match status" value="1"/>
</dbReference>
<dbReference type="Pfam" id="PF05762">
    <property type="entry name" value="VWA_CoxE"/>
    <property type="match status" value="1"/>
</dbReference>
<organism evidence="1">
    <name type="scientific">Alsobacter sp. KACC 23698</name>
    <dbReference type="NCBI Taxonomy" id="3149229"/>
    <lineage>
        <taxon>Bacteria</taxon>
        <taxon>Pseudomonadati</taxon>
        <taxon>Pseudomonadota</taxon>
        <taxon>Alphaproteobacteria</taxon>
        <taxon>Hyphomicrobiales</taxon>
        <taxon>Alsobacteraceae</taxon>
        <taxon>Alsobacter</taxon>
    </lineage>
</organism>
<proteinExistence type="predicted"/>
<dbReference type="PANTHER" id="PTHR39338:SF6">
    <property type="entry name" value="BLL5662 PROTEIN"/>
    <property type="match status" value="1"/>
</dbReference>
<evidence type="ECO:0000313" key="1">
    <source>
        <dbReference type="EMBL" id="XBO37191.1"/>
    </source>
</evidence>